<sequence length="60" mass="6693">MHLGLKLLKVRSCVLDCCEIHCLSSICRSCADVLAGAVTQIMLDARRKYHVNSVTNPDKY</sequence>
<dbReference type="AlphaFoldDB" id="A0A0R1ZN53"/>
<evidence type="ECO:0000313" key="1">
    <source>
        <dbReference type="EMBL" id="KRM56413.1"/>
    </source>
</evidence>
<gene>
    <name evidence="1" type="ORF">FC18_GL000097</name>
</gene>
<organism evidence="1 2">
    <name type="scientific">Lacticaseibacillus sharpeae JCM 1186 = DSM 20505</name>
    <dbReference type="NCBI Taxonomy" id="1291052"/>
    <lineage>
        <taxon>Bacteria</taxon>
        <taxon>Bacillati</taxon>
        <taxon>Bacillota</taxon>
        <taxon>Bacilli</taxon>
        <taxon>Lactobacillales</taxon>
        <taxon>Lactobacillaceae</taxon>
        <taxon>Lacticaseibacillus</taxon>
    </lineage>
</organism>
<reference evidence="1 2" key="1">
    <citation type="journal article" date="2015" name="Genome Announc.">
        <title>Expanding the biotechnology potential of lactobacilli through comparative genomics of 213 strains and associated genera.</title>
        <authorList>
            <person name="Sun Z."/>
            <person name="Harris H.M."/>
            <person name="McCann A."/>
            <person name="Guo C."/>
            <person name="Argimon S."/>
            <person name="Zhang W."/>
            <person name="Yang X."/>
            <person name="Jeffery I.B."/>
            <person name="Cooney J.C."/>
            <person name="Kagawa T.F."/>
            <person name="Liu W."/>
            <person name="Song Y."/>
            <person name="Salvetti E."/>
            <person name="Wrobel A."/>
            <person name="Rasinkangas P."/>
            <person name="Parkhill J."/>
            <person name="Rea M.C."/>
            <person name="O'Sullivan O."/>
            <person name="Ritari J."/>
            <person name="Douillard F.P."/>
            <person name="Paul Ross R."/>
            <person name="Yang R."/>
            <person name="Briner A.E."/>
            <person name="Felis G.E."/>
            <person name="de Vos W.M."/>
            <person name="Barrangou R."/>
            <person name="Klaenhammer T.R."/>
            <person name="Caufield P.W."/>
            <person name="Cui Y."/>
            <person name="Zhang H."/>
            <person name="O'Toole P.W."/>
        </authorList>
    </citation>
    <scope>NUCLEOTIDE SEQUENCE [LARGE SCALE GENOMIC DNA]</scope>
    <source>
        <strain evidence="1 2">DSM 20505</strain>
    </source>
</reference>
<proteinExistence type="predicted"/>
<keyword evidence="2" id="KW-1185">Reference proteome</keyword>
<dbReference type="EMBL" id="AYYO01000005">
    <property type="protein sequence ID" value="KRM56413.1"/>
    <property type="molecule type" value="Genomic_DNA"/>
</dbReference>
<protein>
    <submittedName>
        <fullName evidence="1">Uncharacterized protein</fullName>
    </submittedName>
</protein>
<dbReference type="Proteomes" id="UP000051679">
    <property type="component" value="Unassembled WGS sequence"/>
</dbReference>
<accession>A0A0R1ZN53</accession>
<evidence type="ECO:0000313" key="2">
    <source>
        <dbReference type="Proteomes" id="UP000051679"/>
    </source>
</evidence>
<name>A0A0R1ZN53_9LACO</name>
<comment type="caution">
    <text evidence="1">The sequence shown here is derived from an EMBL/GenBank/DDBJ whole genome shotgun (WGS) entry which is preliminary data.</text>
</comment>